<proteinExistence type="predicted"/>
<reference evidence="1 2" key="1">
    <citation type="submission" date="2016-04" db="EMBL/GenBank/DDBJ databases">
        <title>Evolutionary innovation and constraint leading to complex multicellularity in the Ascomycota.</title>
        <authorList>
            <person name="Cisse O."/>
            <person name="Nguyen A."/>
            <person name="Hewitt D.A."/>
            <person name="Jedd G."/>
            <person name="Stajich J.E."/>
        </authorList>
    </citation>
    <scope>NUCLEOTIDE SEQUENCE [LARGE SCALE GENOMIC DNA]</scope>
    <source>
        <strain evidence="1 2">DAH-3</strain>
    </source>
</reference>
<dbReference type="AlphaFoldDB" id="A0A1U7LKV1"/>
<evidence type="ECO:0000313" key="2">
    <source>
        <dbReference type="Proteomes" id="UP000186594"/>
    </source>
</evidence>
<name>A0A1U7LKV1_NEOID</name>
<comment type="caution">
    <text evidence="1">The sequence shown here is derived from an EMBL/GenBank/DDBJ whole genome shotgun (WGS) entry which is preliminary data.</text>
</comment>
<keyword evidence="2" id="KW-1185">Reference proteome</keyword>
<evidence type="ECO:0000313" key="1">
    <source>
        <dbReference type="EMBL" id="OLL23223.1"/>
    </source>
</evidence>
<dbReference type="EMBL" id="LXFE01002074">
    <property type="protein sequence ID" value="OLL23223.1"/>
    <property type="molecule type" value="Genomic_DNA"/>
</dbReference>
<organism evidence="1 2">
    <name type="scientific">Neolecta irregularis (strain DAH-3)</name>
    <dbReference type="NCBI Taxonomy" id="1198029"/>
    <lineage>
        <taxon>Eukaryota</taxon>
        <taxon>Fungi</taxon>
        <taxon>Dikarya</taxon>
        <taxon>Ascomycota</taxon>
        <taxon>Taphrinomycotina</taxon>
        <taxon>Neolectales</taxon>
        <taxon>Neolectaceae</taxon>
        <taxon>Neolecta</taxon>
    </lineage>
</organism>
<accession>A0A1U7LKV1</accession>
<gene>
    <name evidence="1" type="ORF">NEOLI_004927</name>
</gene>
<dbReference type="Proteomes" id="UP000186594">
    <property type="component" value="Unassembled WGS sequence"/>
</dbReference>
<sequence>MPSPVCLLNRNVRGSEWSELINLLSTHVLFRDIDETVSTPGDMTFPGSTYSILLCELSEERVKHVLLKNRKPVIIVGFEQMEEMQLRYRMEYLEEIIILGYQERRDVLESILGLICPNPLDFTFSSRWVLLLMSHGANFPDNVGFIIEEEFQSLREMLQSPPEKFQALDSLWYQEIQDFWKEDAICD</sequence>
<protein>
    <submittedName>
        <fullName evidence="1">Uncharacterized protein</fullName>
    </submittedName>
</protein>